<dbReference type="Pfam" id="PF26394">
    <property type="entry name" value="Psb34"/>
    <property type="match status" value="1"/>
</dbReference>
<dbReference type="KEGG" id="amr:AM1_3598"/>
<evidence type="ECO:0000313" key="2">
    <source>
        <dbReference type="EMBL" id="ABW28588.1"/>
    </source>
</evidence>
<dbReference type="EMBL" id="CP000828">
    <property type="protein sequence ID" value="ABW28588.1"/>
    <property type="molecule type" value="Genomic_DNA"/>
</dbReference>
<keyword evidence="3" id="KW-1185">Reference proteome</keyword>
<sequence>MPYTTEDRGLVNNFAVEPKSYAAEPASDQKKTLNMALTVGGVLLVVGLCAFAATLS</sequence>
<dbReference type="OrthoDB" id="532864at2"/>
<gene>
    <name evidence="2" type="ordered locus">AM1_3598</name>
</gene>
<evidence type="ECO:0000256" key="1">
    <source>
        <dbReference type="SAM" id="Phobius"/>
    </source>
</evidence>
<keyword evidence="1" id="KW-0812">Transmembrane</keyword>
<dbReference type="HOGENOM" id="CLU_200793_0_0_3"/>
<dbReference type="STRING" id="329726.AM1_3598"/>
<dbReference type="NCBIfam" id="NF033486">
    <property type="entry name" value="harvest_ssl1498"/>
    <property type="match status" value="1"/>
</dbReference>
<keyword evidence="1" id="KW-1133">Transmembrane helix</keyword>
<dbReference type="InterPro" id="IPR048028">
    <property type="entry name" value="Psb34-like"/>
</dbReference>
<dbReference type="Proteomes" id="UP000000268">
    <property type="component" value="Chromosome"/>
</dbReference>
<protein>
    <submittedName>
        <fullName evidence="2">Conserved domain protein</fullName>
    </submittedName>
</protein>
<name>B0C389_ACAM1</name>
<feature type="transmembrane region" description="Helical" evidence="1">
    <location>
        <begin position="35"/>
        <end position="55"/>
    </location>
</feature>
<organism evidence="2 3">
    <name type="scientific">Acaryochloris marina (strain MBIC 11017)</name>
    <dbReference type="NCBI Taxonomy" id="329726"/>
    <lineage>
        <taxon>Bacteria</taxon>
        <taxon>Bacillati</taxon>
        <taxon>Cyanobacteriota</taxon>
        <taxon>Cyanophyceae</taxon>
        <taxon>Acaryochloridales</taxon>
        <taxon>Acaryochloridaceae</taxon>
        <taxon>Acaryochloris</taxon>
    </lineage>
</organism>
<dbReference type="RefSeq" id="WP_012163981.1">
    <property type="nucleotide sequence ID" value="NC_009925.1"/>
</dbReference>
<dbReference type="AlphaFoldDB" id="B0C389"/>
<accession>B0C389</accession>
<keyword evidence="1" id="KW-0472">Membrane</keyword>
<evidence type="ECO:0000313" key="3">
    <source>
        <dbReference type="Proteomes" id="UP000000268"/>
    </source>
</evidence>
<proteinExistence type="predicted"/>
<reference evidence="2 3" key="1">
    <citation type="journal article" date="2008" name="Proc. Natl. Acad. Sci. U.S.A.">
        <title>Niche adaptation and genome expansion in the chlorophyll d-producing cyanobacterium Acaryochloris marina.</title>
        <authorList>
            <person name="Swingley W.D."/>
            <person name="Chen M."/>
            <person name="Cheung P.C."/>
            <person name="Conrad A.L."/>
            <person name="Dejesa L.C."/>
            <person name="Hao J."/>
            <person name="Honchak B.M."/>
            <person name="Karbach L.E."/>
            <person name="Kurdoglu A."/>
            <person name="Lahiri S."/>
            <person name="Mastrian S.D."/>
            <person name="Miyashita H."/>
            <person name="Page L."/>
            <person name="Ramakrishna P."/>
            <person name="Satoh S."/>
            <person name="Sattley W.M."/>
            <person name="Shimada Y."/>
            <person name="Taylor H.L."/>
            <person name="Tomo T."/>
            <person name="Tsuchiya T."/>
            <person name="Wang Z.T."/>
            <person name="Raymond J."/>
            <person name="Mimuro M."/>
            <person name="Blankenship R.E."/>
            <person name="Touchman J.W."/>
        </authorList>
    </citation>
    <scope>NUCLEOTIDE SEQUENCE [LARGE SCALE GENOMIC DNA]</scope>
    <source>
        <strain evidence="3">MBIC 11017</strain>
    </source>
</reference>